<evidence type="ECO:0000256" key="2">
    <source>
        <dbReference type="ARBA" id="ARBA00023163"/>
    </source>
</evidence>
<dbReference type="InterPro" id="IPR009057">
    <property type="entry name" value="Homeodomain-like_sf"/>
</dbReference>
<protein>
    <recommendedName>
        <fullName evidence="3">HTH araC/xylS-type domain-containing protein</fullName>
    </recommendedName>
</protein>
<evidence type="ECO:0000259" key="3">
    <source>
        <dbReference type="PROSITE" id="PS01124"/>
    </source>
</evidence>
<accession>A0A926D7Q4</accession>
<dbReference type="PROSITE" id="PS01124">
    <property type="entry name" value="HTH_ARAC_FAMILY_2"/>
    <property type="match status" value="1"/>
</dbReference>
<evidence type="ECO:0000313" key="5">
    <source>
        <dbReference type="Proteomes" id="UP000651482"/>
    </source>
</evidence>
<organism evidence="4 5">
    <name type="scientific">Yeguia hominis</name>
    <dbReference type="NCBI Taxonomy" id="2763662"/>
    <lineage>
        <taxon>Bacteria</taxon>
        <taxon>Bacillati</taxon>
        <taxon>Bacillota</taxon>
        <taxon>Clostridia</taxon>
        <taxon>Eubacteriales</taxon>
        <taxon>Yeguiaceae</taxon>
        <taxon>Yeguia</taxon>
    </lineage>
</organism>
<keyword evidence="2" id="KW-0804">Transcription</keyword>
<dbReference type="SUPFAM" id="SSF46689">
    <property type="entry name" value="Homeodomain-like"/>
    <property type="match status" value="1"/>
</dbReference>
<comment type="caution">
    <text evidence="4">The sequence shown here is derived from an EMBL/GenBank/DDBJ whole genome shotgun (WGS) entry which is preliminary data.</text>
</comment>
<feature type="domain" description="HTH araC/xylS-type" evidence="3">
    <location>
        <begin position="1"/>
        <end position="36"/>
    </location>
</feature>
<keyword evidence="1" id="KW-0805">Transcription regulation</keyword>
<dbReference type="GO" id="GO:0003700">
    <property type="term" value="F:DNA-binding transcription factor activity"/>
    <property type="evidence" value="ECO:0007669"/>
    <property type="project" value="InterPro"/>
</dbReference>
<evidence type="ECO:0000313" key="4">
    <source>
        <dbReference type="EMBL" id="MBC8533243.1"/>
    </source>
</evidence>
<evidence type="ECO:0000256" key="1">
    <source>
        <dbReference type="ARBA" id="ARBA00023015"/>
    </source>
</evidence>
<gene>
    <name evidence="4" type="ORF">IAG03_04350</name>
</gene>
<name>A0A926D7Q4_9FIRM</name>
<dbReference type="InterPro" id="IPR018060">
    <property type="entry name" value="HTH_AraC"/>
</dbReference>
<dbReference type="EMBL" id="JACRSN010000005">
    <property type="protein sequence ID" value="MBC8533243.1"/>
    <property type="molecule type" value="Genomic_DNA"/>
</dbReference>
<proteinExistence type="predicted"/>
<reference evidence="4" key="1">
    <citation type="submission" date="2020-08" db="EMBL/GenBank/DDBJ databases">
        <title>Genome public.</title>
        <authorList>
            <person name="Liu C."/>
            <person name="Sun Q."/>
        </authorList>
    </citation>
    <scope>NUCLEOTIDE SEQUENCE</scope>
    <source>
        <strain evidence="4">NSJ-40</strain>
    </source>
</reference>
<dbReference type="Gene3D" id="1.10.10.60">
    <property type="entry name" value="Homeodomain-like"/>
    <property type="match status" value="1"/>
</dbReference>
<dbReference type="AlphaFoldDB" id="A0A926D7Q4"/>
<keyword evidence="5" id="KW-1185">Reference proteome</keyword>
<sequence length="45" mass="5455">MSIKQIAKELGYREENVFIKFFTYHEENTPSAFRNKYCNTHINNQ</sequence>
<dbReference type="GO" id="GO:0043565">
    <property type="term" value="F:sequence-specific DNA binding"/>
    <property type="evidence" value="ECO:0007669"/>
    <property type="project" value="InterPro"/>
</dbReference>
<dbReference type="Proteomes" id="UP000651482">
    <property type="component" value="Unassembled WGS sequence"/>
</dbReference>